<dbReference type="PRINTS" id="PR00598">
    <property type="entry name" value="HTHMARR"/>
</dbReference>
<comment type="caution">
    <text evidence="5">The sequence shown here is derived from an EMBL/GenBank/DDBJ whole genome shotgun (WGS) entry which is preliminary data.</text>
</comment>
<evidence type="ECO:0000256" key="2">
    <source>
        <dbReference type="ARBA" id="ARBA00023125"/>
    </source>
</evidence>
<dbReference type="InterPro" id="IPR036390">
    <property type="entry name" value="WH_DNA-bd_sf"/>
</dbReference>
<sequence length="167" mass="18652">MSDELKQHELTENFFDLLLYFALEMRGKDSPDLFYQGQGNILYALSERDGQSQKELAEGLSISAPSVTEFVNKLVKKGLVQKNHSKKDKRVTLINLTAAGKQVISEGHQSEISGWNLLSDADQDKLAKLFQTIIAGMAAKYNGPNDKQRLASMRQSFLAMVTKGKEK</sequence>
<name>S4NRI9_9LACO</name>
<gene>
    <name evidence="5" type="ORF">LOT_1101</name>
</gene>
<dbReference type="GO" id="GO:0003677">
    <property type="term" value="F:DNA binding"/>
    <property type="evidence" value="ECO:0007669"/>
    <property type="project" value="UniProtKB-KW"/>
</dbReference>
<keyword evidence="2" id="KW-0238">DNA-binding</keyword>
<dbReference type="PROSITE" id="PS50995">
    <property type="entry name" value="HTH_MARR_2"/>
    <property type="match status" value="1"/>
</dbReference>
<proteinExistence type="predicted"/>
<evidence type="ECO:0000313" key="5">
    <source>
        <dbReference type="EMBL" id="GAD16563.1"/>
    </source>
</evidence>
<dbReference type="AlphaFoldDB" id="S4NRI9"/>
<feature type="domain" description="HTH marR-type" evidence="4">
    <location>
        <begin position="1"/>
        <end position="135"/>
    </location>
</feature>
<protein>
    <submittedName>
        <fullName evidence="5">Transcriptional regulator, MarR family</fullName>
    </submittedName>
</protein>
<dbReference type="EMBL" id="BASH01000003">
    <property type="protein sequence ID" value="GAD16563.1"/>
    <property type="molecule type" value="Genomic_DNA"/>
</dbReference>
<dbReference type="PANTHER" id="PTHR42756:SF1">
    <property type="entry name" value="TRANSCRIPTIONAL REPRESSOR OF EMRAB OPERON"/>
    <property type="match status" value="1"/>
</dbReference>
<dbReference type="OrthoDB" id="2309055at2"/>
<keyword evidence="1" id="KW-0805">Transcription regulation</keyword>
<keyword evidence="3" id="KW-0804">Transcription</keyword>
<dbReference type="eggNOG" id="COG1846">
    <property type="taxonomic scope" value="Bacteria"/>
</dbReference>
<dbReference type="PROSITE" id="PS01117">
    <property type="entry name" value="HTH_MARR_1"/>
    <property type="match status" value="1"/>
</dbReference>
<evidence type="ECO:0000313" key="6">
    <source>
        <dbReference type="Proteomes" id="UP000016361"/>
    </source>
</evidence>
<dbReference type="InterPro" id="IPR000835">
    <property type="entry name" value="HTH_MarR-typ"/>
</dbReference>
<dbReference type="RefSeq" id="WP_020281014.1">
    <property type="nucleotide sequence ID" value="NZ_AZED01000013.1"/>
</dbReference>
<evidence type="ECO:0000256" key="1">
    <source>
        <dbReference type="ARBA" id="ARBA00023015"/>
    </source>
</evidence>
<keyword evidence="6" id="KW-1185">Reference proteome</keyword>
<dbReference type="InterPro" id="IPR023187">
    <property type="entry name" value="Tscrpt_reg_MarR-type_CS"/>
</dbReference>
<dbReference type="CDD" id="cd00090">
    <property type="entry name" value="HTH_ARSR"/>
    <property type="match status" value="1"/>
</dbReference>
<dbReference type="Proteomes" id="UP000016361">
    <property type="component" value="Unassembled WGS sequence"/>
</dbReference>
<dbReference type="GeneID" id="301048096"/>
<dbReference type="PATRIC" id="fig|1423780.4.peg.833"/>
<dbReference type="InterPro" id="IPR011991">
    <property type="entry name" value="ArsR-like_HTH"/>
</dbReference>
<dbReference type="PANTHER" id="PTHR42756">
    <property type="entry name" value="TRANSCRIPTIONAL REGULATOR, MARR"/>
    <property type="match status" value="1"/>
</dbReference>
<dbReference type="Pfam" id="PF01047">
    <property type="entry name" value="MarR"/>
    <property type="match status" value="1"/>
</dbReference>
<evidence type="ECO:0000259" key="4">
    <source>
        <dbReference type="PROSITE" id="PS50995"/>
    </source>
</evidence>
<dbReference type="SMART" id="SM00347">
    <property type="entry name" value="HTH_MARR"/>
    <property type="match status" value="1"/>
</dbReference>
<accession>S4NRI9</accession>
<evidence type="ECO:0000256" key="3">
    <source>
        <dbReference type="ARBA" id="ARBA00023163"/>
    </source>
</evidence>
<dbReference type="STRING" id="1423780.FD05_GL000830"/>
<dbReference type="SUPFAM" id="SSF46785">
    <property type="entry name" value="Winged helix' DNA-binding domain"/>
    <property type="match status" value="1"/>
</dbReference>
<dbReference type="GO" id="GO:0003700">
    <property type="term" value="F:DNA-binding transcription factor activity"/>
    <property type="evidence" value="ECO:0007669"/>
    <property type="project" value="InterPro"/>
</dbReference>
<dbReference type="InterPro" id="IPR036388">
    <property type="entry name" value="WH-like_DNA-bd_sf"/>
</dbReference>
<organism evidence="5 6">
    <name type="scientific">Lentilactobacillus otakiensis DSM 19908 = JCM 15040</name>
    <dbReference type="NCBI Taxonomy" id="1423780"/>
    <lineage>
        <taxon>Bacteria</taxon>
        <taxon>Bacillati</taxon>
        <taxon>Bacillota</taxon>
        <taxon>Bacilli</taxon>
        <taxon>Lactobacillales</taxon>
        <taxon>Lactobacillaceae</taxon>
        <taxon>Lentilactobacillus</taxon>
    </lineage>
</organism>
<reference evidence="6" key="1">
    <citation type="journal article" date="2013" name="Genome Announc.">
        <title>Draft Genome Sequence of D-Branched-Chain Amino Acid Producer Lactobacillus otakiensis JCM 15040T, Isolated from a Traditional Japanese Pickle.</title>
        <authorList>
            <person name="Doi K."/>
            <person name="Mori K."/>
            <person name="Mutaguchi Y."/>
            <person name="Tashiro K."/>
            <person name="Fujino Y."/>
            <person name="Ohmori T."/>
            <person name="Kuhara S."/>
            <person name="Ohshima T."/>
        </authorList>
    </citation>
    <scope>NUCLEOTIDE SEQUENCE [LARGE SCALE GENOMIC DNA]</scope>
    <source>
        <strain evidence="6">JCM 15040</strain>
    </source>
</reference>
<dbReference type="Gene3D" id="1.10.10.10">
    <property type="entry name" value="Winged helix-like DNA-binding domain superfamily/Winged helix DNA-binding domain"/>
    <property type="match status" value="1"/>
</dbReference>